<dbReference type="InterPro" id="IPR043132">
    <property type="entry name" value="BCAT-like_C"/>
</dbReference>
<keyword evidence="3" id="KW-1185">Reference proteome</keyword>
<dbReference type="Proteomes" id="UP000054558">
    <property type="component" value="Unassembled WGS sequence"/>
</dbReference>
<dbReference type="InterPro" id="IPR050571">
    <property type="entry name" value="Class-IV_PLP-Dep_Aminotrnsfr"/>
</dbReference>
<dbReference type="CDD" id="cd00449">
    <property type="entry name" value="PLPDE_IV"/>
    <property type="match status" value="1"/>
</dbReference>
<sequence length="487" mass="52179">MAASGHLLLNSQAFSCWSGATLAGPNQVRFPDGIRTVQAGLNLSKQRACRRCCGRESGPRLSSTLERLHGADARQGVSSWIAEIAEVSSRQWRAKRGRVAASTASAATSEPVAAPSTSGSTLLFNKDQVLERLSNNVHPKAQSTYKAMYSSVLGGIVTDPALMFIPLDDHGFHRGHAVFDTAEIYGGFLYGLDPHLDRLISSASKAGIPLPYQRPQLKQLLIDTVAASDSWQGQLRYWVTAGQGGFNLSSKECIRSNLYAVVISERKDMDAIAARGVRVITSQIPIKAPQFATVKSTNYLPNALVMQEAEAAGVDYAIWLDQEGLVAEGPNMNVAFVNDEGVLLVPAFDKILPGITIRKLLSLKEGLTSPGNSQNCVVVRDPSAGPASQELSQELCPTTENGSTTGPILKAVRVGPVTVDEARKAKEMMLIGSGVLVLPVVEWDGRPVNDGVPGPIAMRLRQILHADMEGGLPGDRIQVPYIEPPAL</sequence>
<evidence type="ECO:0000313" key="2">
    <source>
        <dbReference type="EMBL" id="GAQ78073.1"/>
    </source>
</evidence>
<dbReference type="STRING" id="105231.A0A1Y1HJJ4"/>
<dbReference type="PANTHER" id="PTHR42743:SF22">
    <property type="entry name" value="D-AMINO-ACID TRANSAMINASE, CHLOROPLASTIC"/>
    <property type="match status" value="1"/>
</dbReference>
<dbReference type="InterPro" id="IPR043131">
    <property type="entry name" value="BCAT-like_N"/>
</dbReference>
<dbReference type="InterPro" id="IPR036038">
    <property type="entry name" value="Aminotransferase-like"/>
</dbReference>
<keyword evidence="2" id="KW-0032">Aminotransferase</keyword>
<name>A0A1Y1HJJ4_KLENI</name>
<dbReference type="Gene3D" id="3.20.10.10">
    <property type="entry name" value="D-amino Acid Aminotransferase, subunit A, domain 2"/>
    <property type="match status" value="1"/>
</dbReference>
<dbReference type="OrthoDB" id="25921at2759"/>
<dbReference type="AlphaFoldDB" id="A0A1Y1HJJ4"/>
<protein>
    <submittedName>
        <fullName evidence="2">Aminotransferase</fullName>
    </submittedName>
</protein>
<dbReference type="Pfam" id="PF01063">
    <property type="entry name" value="Aminotran_4"/>
    <property type="match status" value="1"/>
</dbReference>
<comment type="similarity">
    <text evidence="1">Belongs to the class-IV pyridoxal-phosphate-dependent aminotransferase family.</text>
</comment>
<dbReference type="OMA" id="MSRIAYV"/>
<dbReference type="GO" id="GO:0046394">
    <property type="term" value="P:carboxylic acid biosynthetic process"/>
    <property type="evidence" value="ECO:0007669"/>
    <property type="project" value="UniProtKB-ARBA"/>
</dbReference>
<dbReference type="EMBL" id="DF236956">
    <property type="protein sequence ID" value="GAQ78073.1"/>
    <property type="molecule type" value="Genomic_DNA"/>
</dbReference>
<dbReference type="GO" id="GO:0019752">
    <property type="term" value="P:carboxylic acid metabolic process"/>
    <property type="evidence" value="ECO:0000318"/>
    <property type="project" value="GO_Central"/>
</dbReference>
<evidence type="ECO:0000256" key="1">
    <source>
        <dbReference type="ARBA" id="ARBA00009320"/>
    </source>
</evidence>
<organism evidence="2 3">
    <name type="scientific">Klebsormidium nitens</name>
    <name type="common">Green alga</name>
    <name type="synonym">Ulothrix nitens</name>
    <dbReference type="NCBI Taxonomy" id="105231"/>
    <lineage>
        <taxon>Eukaryota</taxon>
        <taxon>Viridiplantae</taxon>
        <taxon>Streptophyta</taxon>
        <taxon>Klebsormidiophyceae</taxon>
        <taxon>Klebsormidiales</taxon>
        <taxon>Klebsormidiaceae</taxon>
        <taxon>Klebsormidium</taxon>
    </lineage>
</organism>
<dbReference type="GO" id="GO:0008483">
    <property type="term" value="F:transaminase activity"/>
    <property type="evidence" value="ECO:0007669"/>
    <property type="project" value="UniProtKB-KW"/>
</dbReference>
<gene>
    <name evidence="2" type="ORF">KFL_000070420</name>
</gene>
<evidence type="ECO:0000313" key="3">
    <source>
        <dbReference type="Proteomes" id="UP000054558"/>
    </source>
</evidence>
<dbReference type="SUPFAM" id="SSF56752">
    <property type="entry name" value="D-aminoacid aminotransferase-like PLP-dependent enzymes"/>
    <property type="match status" value="1"/>
</dbReference>
<accession>A0A1Y1HJJ4</accession>
<dbReference type="Gene3D" id="3.30.470.10">
    <property type="match status" value="1"/>
</dbReference>
<dbReference type="PANTHER" id="PTHR42743">
    <property type="entry name" value="AMINO-ACID AMINOTRANSFERASE"/>
    <property type="match status" value="1"/>
</dbReference>
<dbReference type="FunFam" id="3.30.470.10:FF:000008">
    <property type="entry name" value="D-amino-acid transaminase, chloroplastic"/>
    <property type="match status" value="1"/>
</dbReference>
<dbReference type="InterPro" id="IPR001544">
    <property type="entry name" value="Aminotrans_IV"/>
</dbReference>
<proteinExistence type="inferred from homology"/>
<reference evidence="2 3" key="1">
    <citation type="journal article" date="2014" name="Nat. Commun.">
        <title>Klebsormidium flaccidum genome reveals primary factors for plant terrestrial adaptation.</title>
        <authorList>
            <person name="Hori K."/>
            <person name="Maruyama F."/>
            <person name="Fujisawa T."/>
            <person name="Togashi T."/>
            <person name="Yamamoto N."/>
            <person name="Seo M."/>
            <person name="Sato S."/>
            <person name="Yamada T."/>
            <person name="Mori H."/>
            <person name="Tajima N."/>
            <person name="Moriyama T."/>
            <person name="Ikeuchi M."/>
            <person name="Watanabe M."/>
            <person name="Wada H."/>
            <person name="Kobayashi K."/>
            <person name="Saito M."/>
            <person name="Masuda T."/>
            <person name="Sasaki-Sekimoto Y."/>
            <person name="Mashiguchi K."/>
            <person name="Awai K."/>
            <person name="Shimojima M."/>
            <person name="Masuda S."/>
            <person name="Iwai M."/>
            <person name="Nobusawa T."/>
            <person name="Narise T."/>
            <person name="Kondo S."/>
            <person name="Saito H."/>
            <person name="Sato R."/>
            <person name="Murakawa M."/>
            <person name="Ihara Y."/>
            <person name="Oshima-Yamada Y."/>
            <person name="Ohtaka K."/>
            <person name="Satoh M."/>
            <person name="Sonobe K."/>
            <person name="Ishii M."/>
            <person name="Ohtani R."/>
            <person name="Kanamori-Sato M."/>
            <person name="Honoki R."/>
            <person name="Miyazaki D."/>
            <person name="Mochizuki H."/>
            <person name="Umetsu J."/>
            <person name="Higashi K."/>
            <person name="Shibata D."/>
            <person name="Kamiya Y."/>
            <person name="Sato N."/>
            <person name="Nakamura Y."/>
            <person name="Tabata S."/>
            <person name="Ida S."/>
            <person name="Kurokawa K."/>
            <person name="Ohta H."/>
        </authorList>
    </citation>
    <scope>NUCLEOTIDE SEQUENCE [LARGE SCALE GENOMIC DNA]</scope>
    <source>
        <strain evidence="2 3">NIES-2285</strain>
    </source>
</reference>
<keyword evidence="2" id="KW-0808">Transferase</keyword>